<proteinExistence type="predicted"/>
<sequence length="72" mass="8092">MDIQLTLPHAAEGEFQLIEGVLSMRPKFYKGIQSQLLFLVTTTSDVGTVRRQRVKVNGANGRIFVSELSRRS</sequence>
<evidence type="ECO:0000313" key="1">
    <source>
        <dbReference type="EMBL" id="GAG83709.1"/>
    </source>
</evidence>
<comment type="caution">
    <text evidence="1">The sequence shown here is derived from an EMBL/GenBank/DDBJ whole genome shotgun (WGS) entry which is preliminary data.</text>
</comment>
<gene>
    <name evidence="1" type="ORF">S01H4_33960</name>
</gene>
<protein>
    <submittedName>
        <fullName evidence="1">Uncharacterized protein</fullName>
    </submittedName>
</protein>
<name>X1AM78_9ZZZZ</name>
<organism evidence="1">
    <name type="scientific">marine sediment metagenome</name>
    <dbReference type="NCBI Taxonomy" id="412755"/>
    <lineage>
        <taxon>unclassified sequences</taxon>
        <taxon>metagenomes</taxon>
        <taxon>ecological metagenomes</taxon>
    </lineage>
</organism>
<dbReference type="AlphaFoldDB" id="X1AM78"/>
<dbReference type="EMBL" id="BART01017924">
    <property type="protein sequence ID" value="GAG83709.1"/>
    <property type="molecule type" value="Genomic_DNA"/>
</dbReference>
<reference evidence="1" key="1">
    <citation type="journal article" date="2014" name="Front. Microbiol.">
        <title>High frequency of phylogenetically diverse reductive dehalogenase-homologous genes in deep subseafloor sedimentary metagenomes.</title>
        <authorList>
            <person name="Kawai M."/>
            <person name="Futagami T."/>
            <person name="Toyoda A."/>
            <person name="Takaki Y."/>
            <person name="Nishi S."/>
            <person name="Hori S."/>
            <person name="Arai W."/>
            <person name="Tsubouchi T."/>
            <person name="Morono Y."/>
            <person name="Uchiyama I."/>
            <person name="Ito T."/>
            <person name="Fujiyama A."/>
            <person name="Inagaki F."/>
            <person name="Takami H."/>
        </authorList>
    </citation>
    <scope>NUCLEOTIDE SEQUENCE</scope>
    <source>
        <strain evidence="1">Expedition CK06-06</strain>
    </source>
</reference>
<accession>X1AM78</accession>